<dbReference type="InterPro" id="IPR020472">
    <property type="entry name" value="WD40_PAC1"/>
</dbReference>
<evidence type="ECO:0000259" key="5">
    <source>
        <dbReference type="SMART" id="SM00500"/>
    </source>
</evidence>
<gene>
    <name evidence="6" type="ORF">RHS01_03458</name>
</gene>
<feature type="compositionally biased region" description="Acidic residues" evidence="4">
    <location>
        <begin position="83"/>
        <end position="99"/>
    </location>
</feature>
<dbReference type="Proteomes" id="UP000614334">
    <property type="component" value="Unassembled WGS sequence"/>
</dbReference>
<keyword evidence="1 3" id="KW-0853">WD repeat</keyword>
<keyword evidence="2" id="KW-0677">Repeat</keyword>
<dbReference type="SUPFAM" id="SSF50978">
    <property type="entry name" value="WD40 repeat-like"/>
    <property type="match status" value="1"/>
</dbReference>
<dbReference type="AlphaFoldDB" id="A0A8H7M6H1"/>
<reference evidence="6" key="1">
    <citation type="submission" date="2020-09" db="EMBL/GenBank/DDBJ databases">
        <title>Comparative genome analyses of four rice-infecting Rhizoctonia solani isolates reveal extensive enrichment of homogalacturonan modification genes.</title>
        <authorList>
            <person name="Lee D.-Y."/>
            <person name="Jeon J."/>
            <person name="Kim K.-T."/>
            <person name="Cheong K."/>
            <person name="Song H."/>
            <person name="Choi G."/>
            <person name="Ko J."/>
            <person name="Opiyo S.O."/>
            <person name="Zuo S."/>
            <person name="Madhav S."/>
            <person name="Lee Y.-H."/>
            <person name="Wang G.-L."/>
        </authorList>
    </citation>
    <scope>NUCLEOTIDE SEQUENCE</scope>
    <source>
        <strain evidence="6">AG1-IA B2</strain>
    </source>
</reference>
<evidence type="ECO:0000256" key="4">
    <source>
        <dbReference type="SAM" id="MobiDB-lite"/>
    </source>
</evidence>
<dbReference type="GO" id="GO:0030621">
    <property type="term" value="F:U4 snRNA binding"/>
    <property type="evidence" value="ECO:0007669"/>
    <property type="project" value="TreeGrafter"/>
</dbReference>
<dbReference type="SMART" id="SM00320">
    <property type="entry name" value="WD40"/>
    <property type="match status" value="6"/>
</dbReference>
<evidence type="ECO:0000256" key="1">
    <source>
        <dbReference type="ARBA" id="ARBA00022574"/>
    </source>
</evidence>
<comment type="caution">
    <text evidence="6">The sequence shown here is derived from an EMBL/GenBank/DDBJ whole genome shotgun (WGS) entry which is preliminary data.</text>
</comment>
<feature type="repeat" description="WD" evidence="3">
    <location>
        <begin position="259"/>
        <end position="300"/>
    </location>
</feature>
<name>A0A8H7M6H1_9AGAM</name>
<dbReference type="PROSITE" id="PS50082">
    <property type="entry name" value="WD_REPEATS_2"/>
    <property type="match status" value="4"/>
</dbReference>
<dbReference type="PROSITE" id="PS00678">
    <property type="entry name" value="WD_REPEATS_1"/>
    <property type="match status" value="2"/>
</dbReference>
<accession>A0A8H7M6H1</accession>
<dbReference type="InterPro" id="IPR015943">
    <property type="entry name" value="WD40/YVTN_repeat-like_dom_sf"/>
</dbReference>
<dbReference type="SUPFAM" id="SSF158230">
    <property type="entry name" value="PRP4-like"/>
    <property type="match status" value="1"/>
</dbReference>
<dbReference type="InterPro" id="IPR014906">
    <property type="entry name" value="PRP4-like"/>
</dbReference>
<protein>
    <submittedName>
        <fullName evidence="6">Pre-mRNA processing factor 4 (PRP4) like</fullName>
    </submittedName>
</protein>
<feature type="repeat" description="WD" evidence="3">
    <location>
        <begin position="209"/>
        <end position="258"/>
    </location>
</feature>
<dbReference type="InterPro" id="IPR019775">
    <property type="entry name" value="WD40_repeat_CS"/>
</dbReference>
<dbReference type="EMBL" id="JACYCF010000004">
    <property type="protein sequence ID" value="KAF8757609.1"/>
    <property type="molecule type" value="Genomic_DNA"/>
</dbReference>
<dbReference type="Gene3D" id="4.10.280.110">
    <property type="entry name" value="Pre-mRNA processing factor 4 domain"/>
    <property type="match status" value="1"/>
</dbReference>
<evidence type="ECO:0000256" key="3">
    <source>
        <dbReference type="PROSITE-ProRule" id="PRU00221"/>
    </source>
</evidence>
<dbReference type="Pfam" id="PF00400">
    <property type="entry name" value="WD40"/>
    <property type="match status" value="6"/>
</dbReference>
<dbReference type="PROSITE" id="PS50294">
    <property type="entry name" value="WD_REPEATS_REGION"/>
    <property type="match status" value="3"/>
</dbReference>
<sequence>MADSKLRAGGSDRVRAENKALLDELDRKKRARTMAVPTDDSRVKARLREIGEPITLFGERAADRRDRLIYVLSQIRAARGGDDDIEMEDESSSSDEEAKEEFYTEGSLELLEARRKIAEYSLPRSLPLPDFTVAQQREESRLPLGKIIDTRKRVFGEVKKFATYGSQIGDERPISQVRFSPNGKLLATGSWSGNVKLWNVPACDLAKPYRAHGDRVGGVAWHPQATLSQSADAINLATGGADLEVSLWSLNSDKALHTLKGHADRVCRVAFHPSGQYLASASYDGSWRLWDASTGQNTSSYVSDRQLLFQEGHSKEVYAVQFQDDGALVASGYQIATGSGDNTIRIWDMRSLRALYTIGAHTSIVSDVSFYRPLATGDIFTDIARSSSSTDVKIEDGEDGSKMEEDKPAITDEIMDDRIPSKSVGNLHLPIPGLFLVSSGYDGMVKVWSADDWQLVKAMSADAGKVMSADISSDGQFIASGSWNRSYQLFSMEN</sequence>
<feature type="region of interest" description="Disordered" evidence="4">
    <location>
        <begin position="81"/>
        <end position="100"/>
    </location>
</feature>
<feature type="repeat" description="WD" evidence="3">
    <location>
        <begin position="167"/>
        <end position="200"/>
    </location>
</feature>
<dbReference type="GO" id="GO:0017070">
    <property type="term" value="F:U6 snRNA binding"/>
    <property type="evidence" value="ECO:0007669"/>
    <property type="project" value="TreeGrafter"/>
</dbReference>
<dbReference type="Pfam" id="PF08799">
    <property type="entry name" value="PRP4"/>
    <property type="match status" value="1"/>
</dbReference>
<evidence type="ECO:0000256" key="2">
    <source>
        <dbReference type="ARBA" id="ARBA00022737"/>
    </source>
</evidence>
<dbReference type="InterPro" id="IPR036285">
    <property type="entry name" value="PRP4-like_sf"/>
</dbReference>
<dbReference type="GO" id="GO:0046540">
    <property type="term" value="C:U4/U6 x U5 tri-snRNP complex"/>
    <property type="evidence" value="ECO:0007669"/>
    <property type="project" value="TreeGrafter"/>
</dbReference>
<dbReference type="InterPro" id="IPR001680">
    <property type="entry name" value="WD40_rpt"/>
</dbReference>
<proteinExistence type="predicted"/>
<evidence type="ECO:0000313" key="7">
    <source>
        <dbReference type="Proteomes" id="UP000614334"/>
    </source>
</evidence>
<organism evidence="6 7">
    <name type="scientific">Rhizoctonia solani</name>
    <dbReference type="NCBI Taxonomy" id="456999"/>
    <lineage>
        <taxon>Eukaryota</taxon>
        <taxon>Fungi</taxon>
        <taxon>Dikarya</taxon>
        <taxon>Basidiomycota</taxon>
        <taxon>Agaricomycotina</taxon>
        <taxon>Agaricomycetes</taxon>
        <taxon>Cantharellales</taxon>
        <taxon>Ceratobasidiaceae</taxon>
        <taxon>Rhizoctonia</taxon>
    </lineage>
</organism>
<dbReference type="PANTHER" id="PTHR19846:SF0">
    <property type="entry name" value="PRE-MRNA PROCESSING FACTOR 4"/>
    <property type="match status" value="1"/>
</dbReference>
<dbReference type="PANTHER" id="PTHR19846">
    <property type="entry name" value="WD40 REPEAT PROTEIN"/>
    <property type="match status" value="1"/>
</dbReference>
<dbReference type="SMART" id="SM00500">
    <property type="entry name" value="SFM"/>
    <property type="match status" value="1"/>
</dbReference>
<dbReference type="PRINTS" id="PR00320">
    <property type="entry name" value="GPROTEINBRPT"/>
</dbReference>
<dbReference type="CDD" id="cd00200">
    <property type="entry name" value="WD40"/>
    <property type="match status" value="1"/>
</dbReference>
<dbReference type="Gene3D" id="2.130.10.10">
    <property type="entry name" value="YVTN repeat-like/Quinoprotein amine dehydrogenase"/>
    <property type="match status" value="4"/>
</dbReference>
<feature type="domain" description="Pre-mRNA processing factor 4 (PRP4)-like" evidence="5">
    <location>
        <begin position="38"/>
        <end position="87"/>
    </location>
</feature>
<feature type="repeat" description="WD" evidence="3">
    <location>
        <begin position="310"/>
        <end position="357"/>
    </location>
</feature>
<dbReference type="InterPro" id="IPR036322">
    <property type="entry name" value="WD40_repeat_dom_sf"/>
</dbReference>
<dbReference type="GO" id="GO:0000398">
    <property type="term" value="P:mRNA splicing, via spliceosome"/>
    <property type="evidence" value="ECO:0007669"/>
    <property type="project" value="TreeGrafter"/>
</dbReference>
<evidence type="ECO:0000313" key="6">
    <source>
        <dbReference type="EMBL" id="KAF8757609.1"/>
    </source>
</evidence>